<dbReference type="Gene3D" id="1.10.510.10">
    <property type="entry name" value="Transferase(Phosphotransferase) domain 1"/>
    <property type="match status" value="1"/>
</dbReference>
<dbReference type="GO" id="GO:0033316">
    <property type="term" value="P:meiotic spindle assembly checkpoint signaling"/>
    <property type="evidence" value="ECO:0000315"/>
    <property type="project" value="FlyBase"/>
</dbReference>
<feature type="compositionally biased region" description="Basic and acidic residues" evidence="7">
    <location>
        <begin position="283"/>
        <end position="301"/>
    </location>
</feature>
<dbReference type="SMART" id="SM00220">
    <property type="entry name" value="S_TKc"/>
    <property type="match status" value="1"/>
</dbReference>
<dbReference type="FunFam" id="3.30.200.20:FF:000131">
    <property type="entry name" value="Dual specificity protein kinase TTK"/>
    <property type="match status" value="1"/>
</dbReference>
<dbReference type="RefSeq" id="NP_001262677.1">
    <property type="nucleotide sequence ID" value="NM_001275748.1"/>
</dbReference>
<dbReference type="GO" id="GO:0005813">
    <property type="term" value="C:centrosome"/>
    <property type="evidence" value="ECO:0000314"/>
    <property type="project" value="FlyBase"/>
</dbReference>
<dbReference type="GO" id="GO:0051321">
    <property type="term" value="P:meiotic cell cycle"/>
    <property type="evidence" value="ECO:0000315"/>
    <property type="project" value="FlyBase"/>
</dbReference>
<dbReference type="GeneID" id="42126"/>
<dbReference type="GO" id="GO:0034501">
    <property type="term" value="P:protein localization to kinetochore"/>
    <property type="evidence" value="ECO:0000318"/>
    <property type="project" value="GO_Central"/>
</dbReference>
<dbReference type="InParanoid" id="A0A0B4KG66"/>
<dbReference type="PROSITE" id="PS00107">
    <property type="entry name" value="PROTEIN_KINASE_ATP"/>
    <property type="match status" value="1"/>
</dbReference>
<feature type="domain" description="Protein kinase" evidence="8">
    <location>
        <begin position="337"/>
        <end position="672"/>
    </location>
</feature>
<dbReference type="STRING" id="7227.FBpp0303766"/>
<dbReference type="VEuPathDB" id="VectorBase:FBgn0000063"/>
<reference evidence="9 11" key="5">
    <citation type="journal article" date="2002" name="Genome Biol.">
        <title>Heterochromatic sequences in a Drosophila whole-genome shotgun assembly.</title>
        <authorList>
            <person name="Hoskins R.A."/>
            <person name="Smith C.D."/>
            <person name="Carlson J.W."/>
            <person name="Carvalho A.B."/>
            <person name="Halpern A."/>
            <person name="Kaminker J.S."/>
            <person name="Kennedy C."/>
            <person name="Mungall C.J."/>
            <person name="Sullivan B.A."/>
            <person name="Sutton G.G."/>
            <person name="Yasuhara J.C."/>
            <person name="Wakimoto B.T."/>
            <person name="Myers E.W."/>
            <person name="Celniker S.E."/>
            <person name="Rubin G.M."/>
            <person name="Karpen G.H."/>
        </authorList>
    </citation>
    <scope>NUCLEOTIDE SEQUENCE [LARGE SCALE GENOMIC DNA]</scope>
    <source>
        <strain evidence="11">Berkeley</strain>
    </source>
</reference>
<reference evidence="9 11" key="2">
    <citation type="journal article" date="2002" name="Genome Biol.">
        <title>Finishing a whole-genome shotgun: release 3 of the Drosophila melanogaster euchromatic genome sequence.</title>
        <authorList>
            <person name="Celniker S.E."/>
            <person name="Wheeler D.A."/>
            <person name="Kronmiller B."/>
            <person name="Carlson J.W."/>
            <person name="Halpern A."/>
            <person name="Patel S."/>
            <person name="Adams M."/>
            <person name="Champe M."/>
            <person name="Dugan S.P."/>
            <person name="Frise E."/>
            <person name="Hodgson A."/>
            <person name="George R.A."/>
            <person name="Hoskins R.A."/>
            <person name="Laverty T."/>
            <person name="Muzny D.M."/>
            <person name="Nelson C.R."/>
            <person name="Pacleb J.M."/>
            <person name="Park S."/>
            <person name="Pfeiffer B.D."/>
            <person name="Richards S."/>
            <person name="Sodergren E.J."/>
            <person name="Svirskas R."/>
            <person name="Tabor P.E."/>
            <person name="Wan K."/>
            <person name="Stapleton M."/>
            <person name="Sutton G.G."/>
            <person name="Venter C."/>
            <person name="Weinstock G."/>
            <person name="Scherer S.E."/>
            <person name="Myers E.W."/>
            <person name="Gibbs R.A."/>
            <person name="Rubin G.M."/>
        </authorList>
    </citation>
    <scope>NUCLEOTIDE SEQUENCE [LARGE SCALE GENOMIC DNA]</scope>
    <source>
        <strain evidence="11">Berkeley</strain>
    </source>
</reference>
<dbReference type="Bgee" id="FBgn0000063">
    <property type="expression patterns" value="Expressed in egg chamber and 28 other cell types or tissues"/>
</dbReference>
<evidence type="ECO:0000256" key="4">
    <source>
        <dbReference type="ARBA" id="ARBA00022777"/>
    </source>
</evidence>
<dbReference type="GO" id="GO:0000705">
    <property type="term" value="P:achiasmate meiosis I"/>
    <property type="evidence" value="ECO:0000315"/>
    <property type="project" value="FlyBase"/>
</dbReference>
<feature type="binding site" evidence="6">
    <location>
        <position position="366"/>
    </location>
    <ligand>
        <name>ATP</name>
        <dbReference type="ChEBI" id="CHEBI:30616"/>
    </ligand>
</feature>
<gene>
    <name evidence="9 10" type="primary">Mps1</name>
    <name evidence="9" type="synonym">Ald</name>
    <name evidence="9" type="synonym">ald</name>
    <name evidence="9" type="synonym">Ald/Mps1</name>
    <name evidence="9" type="synonym">Dmel\CG7643</name>
    <name evidence="9" type="synonym">dMps1</name>
    <name evidence="9" type="synonym">mps1</name>
    <name evidence="9" type="synonym">Msp1</name>
    <name evidence="9" type="synonym">TKK</name>
    <name evidence="9 10" type="ORF">CG7643</name>
    <name evidence="9" type="ORF">Dmel_CG7643</name>
</gene>
<dbReference type="SMR" id="A0A0B4KG66"/>
<keyword evidence="1" id="KW-0723">Serine/threonine-protein kinase</keyword>
<dbReference type="CD-CODE" id="2838EF58">
    <property type="entry name" value="Centrosome"/>
</dbReference>
<dbReference type="AlphaFoldDB" id="A0A0B4KG66"/>
<feature type="compositionally biased region" description="Basic and acidic residues" evidence="7">
    <location>
        <begin position="175"/>
        <end position="187"/>
    </location>
</feature>
<organism evidence="9 11">
    <name type="scientific">Drosophila melanogaster</name>
    <name type="common">Fruit fly</name>
    <dbReference type="NCBI Taxonomy" id="7227"/>
    <lineage>
        <taxon>Eukaryota</taxon>
        <taxon>Metazoa</taxon>
        <taxon>Ecdysozoa</taxon>
        <taxon>Arthropoda</taxon>
        <taxon>Hexapoda</taxon>
        <taxon>Insecta</taxon>
        <taxon>Pterygota</taxon>
        <taxon>Neoptera</taxon>
        <taxon>Endopterygota</taxon>
        <taxon>Diptera</taxon>
        <taxon>Brachycera</taxon>
        <taxon>Muscomorpha</taxon>
        <taxon>Ephydroidea</taxon>
        <taxon>Drosophilidae</taxon>
        <taxon>Drosophila</taxon>
        <taxon>Sophophora</taxon>
    </lineage>
</organism>
<dbReference type="GO" id="GO:0044779">
    <property type="term" value="P:meiotic spindle checkpoint signaling"/>
    <property type="evidence" value="ECO:0000315"/>
    <property type="project" value="FlyBase"/>
</dbReference>
<dbReference type="Gene3D" id="3.30.200.20">
    <property type="entry name" value="Phosphorylase Kinase, domain 1"/>
    <property type="match status" value="1"/>
</dbReference>
<keyword evidence="2 9" id="KW-0808">Transferase</keyword>
<evidence type="ECO:0000256" key="6">
    <source>
        <dbReference type="PROSITE-ProRule" id="PRU10141"/>
    </source>
</evidence>
<dbReference type="DNASU" id="42126"/>
<dbReference type="InterPro" id="IPR000719">
    <property type="entry name" value="Prot_kinase_dom"/>
</dbReference>
<reference evidence="9 11" key="9">
    <citation type="journal article" date="2015" name="G3 (Bethesda)">
        <title>Gene Model Annotations for Drosophila melanogaster: Impact of High-Throughput Data.</title>
        <authorList>
            <consortium name="FlyBase Consortium"/>
            <person name="Matthews B.B."/>
            <person name="Dos Santos G."/>
            <person name="Crosby M.A."/>
            <person name="Emmert D.B."/>
            <person name="St Pierre S.E."/>
            <person name="Gramates L.S."/>
            <person name="Zhou P."/>
            <person name="Schroeder A.J."/>
            <person name="Falls K."/>
            <person name="Strelets V."/>
            <person name="Russo S.M."/>
            <person name="Gelbart W.M."/>
            <person name="null"/>
        </authorList>
    </citation>
    <scope>NUCLEOTIDE SEQUENCE [LARGE SCALE GENOMIC DNA]</scope>
    <source>
        <strain evidence="11">Berkeley</strain>
    </source>
</reference>
<dbReference type="PaxDb" id="7227-FBpp0303766"/>
<accession>A0A0B4KG66</accession>
<feature type="region of interest" description="Disordered" evidence="7">
    <location>
        <begin position="258"/>
        <end position="301"/>
    </location>
</feature>
<dbReference type="CTD" id="42126"/>
<name>A0A0B4KG66_DROME</name>
<dbReference type="CDD" id="cd14131">
    <property type="entry name" value="PKc_Mps1"/>
    <property type="match status" value="1"/>
</dbReference>
<keyword evidence="11" id="KW-1185">Reference proteome</keyword>
<evidence type="ECO:0000313" key="11">
    <source>
        <dbReference type="Proteomes" id="UP000000803"/>
    </source>
</evidence>
<dbReference type="InterPro" id="IPR008271">
    <property type="entry name" value="Ser/Thr_kinase_AS"/>
</dbReference>
<dbReference type="FunFam" id="1.10.510.10:FF:001076">
    <property type="entry name" value="Altered disjunction"/>
    <property type="match status" value="1"/>
</dbReference>
<dbReference type="FunCoup" id="A0A0B4KG66">
    <property type="interactions" value="113"/>
</dbReference>
<dbReference type="ExpressionAtlas" id="A0A0B4KG66">
    <property type="expression patterns" value="baseline and differential"/>
</dbReference>
<dbReference type="GO" id="GO:0000776">
    <property type="term" value="C:kinetochore"/>
    <property type="evidence" value="ECO:0000314"/>
    <property type="project" value="FlyBase"/>
</dbReference>
<dbReference type="PANTHER" id="PTHR22974:SF21">
    <property type="entry name" value="DUAL SPECIFICITY PROTEIN KINASE TTK"/>
    <property type="match status" value="1"/>
</dbReference>
<dbReference type="GO" id="GO:0005524">
    <property type="term" value="F:ATP binding"/>
    <property type="evidence" value="ECO:0007669"/>
    <property type="project" value="UniProtKB-UniRule"/>
</dbReference>
<dbReference type="PROSITE" id="PS00108">
    <property type="entry name" value="PROTEIN_KINASE_ST"/>
    <property type="match status" value="1"/>
</dbReference>
<sequence length="672" mass="74283">MTTPVPRRTKDMMALGLDSDSEDDFNTPYRPRQAAAGERKQQPVASFQVQTRGKENEPHPLPINMLPRRVSELTMMDSDSDEEDIKSNHNLNCAILNDSFVLSPSQELTNSNSNITTRRTPSAAPLKQSDSNLSFLGRFNDMGINCSSQGSPVANSEKQVAKKTAPTLQAAPSATERRPLQETETPLRNELPSTSKTKPDADFITPQVRTIGSTLAGKSRSAVSNDFRAQKVLFQTPMTVSRAAPVASDSISFSLCDTITESPDIPEPPKKAEPPKSQHPSKKSLDHVFRESDKDNVPDKVDNVEPKELVSIPAVAVPPEQPSHKTSNILKIKNHEYTIDKKLGCGGSSSVFLARRSDSGNEFALKVVDLQADPQVVQGYLNETKLLAKLQGNVCVVALYDYQLVREESKLYMVMEKGDCDLNKILQSYTTNLPLYSLMNILYQMLQAVNYIHQHGVIHSDLKPANFLMVSGRLKLIDFGIASNIAVDSTSIIKFSQAGTFNYISPEALTDTSTGNSPMRRADQPKIKISTKSDVWSLGCILYLLLYQKTPFGHIRNVYAKMSAITTPGTSIEYPAIPPYYPIMLVHFTTVSALFADGQELPTVESQKAAVVHRTTTVPIPYDHSAAEPADTQQNRQQQLSTKAQLFISEMSKVKCLSHMCVYIFNSHFIVN</sequence>
<reference evidence="9 11" key="7">
    <citation type="journal article" date="2007" name="Science">
        <title>The Release 5.1 annotation of Drosophila melanogaster heterochromatin.</title>
        <authorList>
            <person name="Smith C.D."/>
            <person name="Shu S."/>
            <person name="Mungall C.J."/>
            <person name="Karpen G.H."/>
        </authorList>
    </citation>
    <scope>NUCLEOTIDE SEQUENCE [LARGE SCALE GENOMIC DNA]</scope>
    <source>
        <strain evidence="11">Berkeley</strain>
    </source>
</reference>
<feature type="region of interest" description="Disordered" evidence="7">
    <location>
        <begin position="1"/>
        <end position="64"/>
    </location>
</feature>
<keyword evidence="5 6" id="KW-0067">ATP-binding</keyword>
<dbReference type="SUPFAM" id="SSF56112">
    <property type="entry name" value="Protein kinase-like (PK-like)"/>
    <property type="match status" value="1"/>
</dbReference>
<reference evidence="9 11" key="6">
    <citation type="journal article" date="2005" name="PLoS Comput. Biol.">
        <title>Combined evidence annotation of transposable elements in genome sequences.</title>
        <authorList>
            <person name="Quesneville H."/>
            <person name="Bergman C.M."/>
            <person name="Andrieu O."/>
            <person name="Autard D."/>
            <person name="Nouaud D."/>
            <person name="Ashburner M."/>
            <person name="Anxolabehere D."/>
        </authorList>
    </citation>
    <scope>NUCLEOTIDE SEQUENCE [LARGE SCALE GENOMIC DNA]</scope>
    <source>
        <strain evidence="11">Berkeley</strain>
    </source>
</reference>
<dbReference type="GO" id="GO:0007143">
    <property type="term" value="P:female meiotic nuclear division"/>
    <property type="evidence" value="ECO:0000315"/>
    <property type="project" value="FlyBase"/>
</dbReference>
<dbReference type="AGR" id="FB:FBgn0000063"/>
<dbReference type="OMA" id="HMVIPLQ"/>
<dbReference type="BioGRID-ORCS" id="42126">
    <property type="hits" value="2 hits in 3 CRISPR screens"/>
</dbReference>
<dbReference type="Pfam" id="PF00069">
    <property type="entry name" value="Pkinase"/>
    <property type="match status" value="1"/>
</dbReference>
<dbReference type="GO" id="GO:0048133">
    <property type="term" value="P:male germ-line stem cell asymmetric division"/>
    <property type="evidence" value="ECO:0000316"/>
    <property type="project" value="FlyBase"/>
</dbReference>
<proteinExistence type="predicted"/>
<dbReference type="GO" id="GO:0005634">
    <property type="term" value="C:nucleus"/>
    <property type="evidence" value="ECO:0000318"/>
    <property type="project" value="GO_Central"/>
</dbReference>
<dbReference type="GO" id="GO:0001666">
    <property type="term" value="P:response to hypoxia"/>
    <property type="evidence" value="ECO:0000315"/>
    <property type="project" value="FlyBase"/>
</dbReference>
<dbReference type="GO" id="GO:0007094">
    <property type="term" value="P:mitotic spindle assembly checkpoint signaling"/>
    <property type="evidence" value="ECO:0000315"/>
    <property type="project" value="FlyBase"/>
</dbReference>
<dbReference type="eggNOG" id="KOG0596">
    <property type="taxonomic scope" value="Eukaryota"/>
</dbReference>
<reference evidence="9 11" key="4">
    <citation type="journal article" date="2002" name="Genome Biol.">
        <title>The transposable elements of the Drosophila melanogaster euchromatin: a genomics perspective.</title>
        <authorList>
            <person name="Kaminker J.S."/>
            <person name="Bergman C.M."/>
            <person name="Kronmiller B."/>
            <person name="Carlson J."/>
            <person name="Svirskas R."/>
            <person name="Patel S."/>
            <person name="Frise E."/>
            <person name="Wheeler D.A."/>
            <person name="Lewis S.E."/>
            <person name="Rubin G.M."/>
            <person name="Ashburner M."/>
            <person name="Celniker S.E."/>
        </authorList>
    </citation>
    <scope>NUCLEOTIDE SEQUENCE [LARGE SCALE GENOMIC DNA]</scope>
    <source>
        <strain evidence="11">Berkeley</strain>
    </source>
</reference>
<reference evidence="9 11" key="1">
    <citation type="journal article" date="2000" name="Science">
        <title>The genome sequence of Drosophila melanogaster.</title>
        <authorList>
            <person name="Adams M.D."/>
            <person name="Celniker S.E."/>
            <person name="Holt R.A."/>
            <person name="Evans C.A."/>
            <person name="Gocayne J.D."/>
            <person name="Amanatides P.G."/>
            <person name="Scherer S.E."/>
            <person name="Li P.W."/>
            <person name="Hoskins R.A."/>
            <person name="Galle R.F."/>
            <person name="George R.A."/>
            <person name="Lewis S.E."/>
            <person name="Richards S."/>
            <person name="Ashburner M."/>
            <person name="Henderson S.N."/>
            <person name="Sutton G.G."/>
            <person name="Wortman J.R."/>
            <person name="Yandell M.D."/>
            <person name="Zhang Q."/>
            <person name="Chen L.X."/>
            <person name="Brandon R.C."/>
            <person name="Rogers Y.H."/>
            <person name="Blazej R.G."/>
            <person name="Champe M."/>
            <person name="Pfeiffer B.D."/>
            <person name="Wan K.H."/>
            <person name="Doyle C."/>
            <person name="Baxter E.G."/>
            <person name="Helt G."/>
            <person name="Nelson C.R."/>
            <person name="Gabor G.L."/>
            <person name="Abril J.F."/>
            <person name="Agbayani A."/>
            <person name="An H.J."/>
            <person name="Andrews-Pfannkoch C."/>
            <person name="Baldwin D."/>
            <person name="Ballew R.M."/>
            <person name="Basu A."/>
            <person name="Baxendale J."/>
            <person name="Bayraktaroglu L."/>
            <person name="Beasley E.M."/>
            <person name="Beeson K.Y."/>
            <person name="Benos P.V."/>
            <person name="Berman B.P."/>
            <person name="Bhandari D."/>
            <person name="Bolshakov S."/>
            <person name="Borkova D."/>
            <person name="Botchan M.R."/>
            <person name="Bouck J."/>
            <person name="Brokstein P."/>
            <person name="Brottier P."/>
            <person name="Burtis K.C."/>
            <person name="Busam D.A."/>
            <person name="Butler H."/>
            <person name="Cadieu E."/>
            <person name="Center A."/>
            <person name="Chandra I."/>
            <person name="Cherry J.M."/>
            <person name="Cawley S."/>
            <person name="Dahlke C."/>
            <person name="Davenport L.B."/>
            <person name="Davies P."/>
            <person name="de Pablos B."/>
            <person name="Delcher A."/>
            <person name="Deng Z."/>
            <person name="Mays A.D."/>
            <person name="Dew I."/>
            <person name="Dietz S.M."/>
            <person name="Dodson K."/>
            <person name="Doup L.E."/>
            <person name="Downes M."/>
            <person name="Dugan-Rocha S."/>
            <person name="Dunkov B.C."/>
            <person name="Dunn P."/>
            <person name="Durbin K.J."/>
            <person name="Evangelista C.C."/>
            <person name="Ferraz C."/>
            <person name="Ferriera S."/>
            <person name="Fleischmann W."/>
            <person name="Fosler C."/>
            <person name="Gabrielian A.E."/>
            <person name="Garg N.S."/>
            <person name="Gelbart W.M."/>
            <person name="Glasser K."/>
            <person name="Glodek A."/>
            <person name="Gong F."/>
            <person name="Gorrell J.H."/>
            <person name="Gu Z."/>
            <person name="Guan P."/>
            <person name="Harris M."/>
            <person name="Harris N.L."/>
            <person name="Harvey D."/>
            <person name="Heiman T.J."/>
            <person name="Hernandez J.R."/>
            <person name="Houck J."/>
            <person name="Hostin D."/>
            <person name="Houston K.A."/>
            <person name="Howland T.J."/>
            <person name="Wei M.H."/>
            <person name="Ibegwam C."/>
            <person name="Jalali M."/>
            <person name="Kalush F."/>
            <person name="Karpen G.H."/>
            <person name="Ke Z."/>
            <person name="Kennison J.A."/>
            <person name="Ketchum K.A."/>
            <person name="Kimmel B.E."/>
            <person name="Kodira C.D."/>
            <person name="Kraft C."/>
            <person name="Kravitz S."/>
            <person name="Kulp D."/>
            <person name="Lai Z."/>
            <person name="Lasko P."/>
            <person name="Lei Y."/>
            <person name="Levitsky A.A."/>
            <person name="Li J."/>
            <person name="Li Z."/>
            <person name="Liang Y."/>
            <person name="Lin X."/>
            <person name="Liu X."/>
            <person name="Mattei B."/>
            <person name="McIntosh T.C."/>
            <person name="McLeod M.P."/>
            <person name="McPherson D."/>
            <person name="Merkulov G."/>
            <person name="Milshina N.V."/>
            <person name="Mobarry C."/>
            <person name="Morris J."/>
            <person name="Moshrefi A."/>
            <person name="Mount S.M."/>
            <person name="Moy M."/>
            <person name="Murphy B."/>
            <person name="Murphy L."/>
            <person name="Muzny D.M."/>
            <person name="Nelson D.L."/>
            <person name="Nelson D.R."/>
            <person name="Nelson K.A."/>
            <person name="Nixon K."/>
            <person name="Nusskern D.R."/>
            <person name="Pacleb J.M."/>
            <person name="Palazzolo M."/>
            <person name="Pittman G.S."/>
            <person name="Pan S."/>
            <person name="Pollard J."/>
            <person name="Puri V."/>
            <person name="Reese M.G."/>
            <person name="Reinert K."/>
            <person name="Remington K."/>
            <person name="Saunders R.D."/>
            <person name="Scheeler F."/>
            <person name="Shen H."/>
            <person name="Shue B.C."/>
            <person name="Siden-Kiamos I."/>
            <person name="Simpson M."/>
            <person name="Skupski M.P."/>
            <person name="Smith T."/>
            <person name="Spier E."/>
            <person name="Spradling A.C."/>
            <person name="Stapleton M."/>
            <person name="Strong R."/>
            <person name="Sun E."/>
            <person name="Svirskas R."/>
            <person name="Tector C."/>
            <person name="Turner R."/>
            <person name="Venter E."/>
            <person name="Wang A.H."/>
            <person name="Wang X."/>
            <person name="Wang Z.Y."/>
            <person name="Wassarman D.A."/>
            <person name="Weinstock G.M."/>
            <person name="Weissenbach J."/>
            <person name="Williams S.M."/>
            <person name="WoodageT"/>
            <person name="Worley K.C."/>
            <person name="Wu D."/>
            <person name="Yang S."/>
            <person name="Yao Q.A."/>
            <person name="Ye J."/>
            <person name="Yeh R.F."/>
            <person name="Zaveri J.S."/>
            <person name="Zhan M."/>
            <person name="Zhang G."/>
            <person name="Zhao Q."/>
            <person name="Zheng L."/>
            <person name="Zheng X.H."/>
            <person name="Zhong F.N."/>
            <person name="Zhong W."/>
            <person name="Zhou X."/>
            <person name="Zhu S."/>
            <person name="Zhu X."/>
            <person name="Smith H.O."/>
            <person name="Gibbs R.A."/>
            <person name="Myers E.W."/>
            <person name="Rubin G.M."/>
            <person name="Venter J.C."/>
        </authorList>
    </citation>
    <scope>NUCLEOTIDE SEQUENCE [LARGE SCALE GENOMIC DNA]</scope>
    <source>
        <strain evidence="11">Berkeley</strain>
    </source>
</reference>
<feature type="compositionally biased region" description="Polar residues" evidence="7">
    <location>
        <begin position="147"/>
        <end position="158"/>
    </location>
</feature>
<dbReference type="EC" id="2.7.12.1" evidence="9"/>
<dbReference type="Proteomes" id="UP000000803">
    <property type="component" value="Chromosome 3R"/>
</dbReference>
<reference evidence="9 11" key="3">
    <citation type="journal article" date="2002" name="Genome Biol.">
        <title>Annotation of the Drosophila melanogaster euchromatic genome: a systematic review.</title>
        <authorList>
            <person name="Misra S."/>
            <person name="Crosby M.A."/>
            <person name="Mungall C.J."/>
            <person name="Matthews B.B."/>
            <person name="Campbell K.S."/>
            <person name="Hradecky P."/>
            <person name="Huang Y."/>
            <person name="Kaminker J.S."/>
            <person name="Millburn G.H."/>
            <person name="Prochnik S.E."/>
            <person name="Smith C.D."/>
            <person name="Tupy J.L."/>
            <person name="Whitfied E.J."/>
            <person name="Bayraktaroglu L."/>
            <person name="Berman B.P."/>
            <person name="Bettencourt B.R."/>
            <person name="Celniker S.E."/>
            <person name="de Grey A.D."/>
            <person name="Drysdale R.A."/>
            <person name="Harris N.L."/>
            <person name="Richter J."/>
            <person name="Russo S."/>
            <person name="Schroeder A.J."/>
            <person name="Shu S.Q."/>
            <person name="Stapleton M."/>
            <person name="Yamada C."/>
            <person name="Ashburner M."/>
            <person name="Gelbart W.M."/>
            <person name="Rubin G.M."/>
            <person name="Lewis S.E."/>
        </authorList>
    </citation>
    <scope>GENOME REANNOTATION</scope>
    <source>
        <strain evidence="11">Berkeley</strain>
    </source>
</reference>
<dbReference type="InterPro" id="IPR017441">
    <property type="entry name" value="Protein_kinase_ATP_BS"/>
</dbReference>
<dbReference type="GO" id="GO:0004712">
    <property type="term" value="F:protein serine/threonine/tyrosine kinase activity"/>
    <property type="evidence" value="ECO:0000318"/>
    <property type="project" value="GO_Central"/>
</dbReference>
<dbReference type="FlyBase" id="FBgn0000063">
    <property type="gene designation" value="Mps1"/>
</dbReference>
<dbReference type="PROSITE" id="PS50011">
    <property type="entry name" value="PROTEIN_KINASE_DOM"/>
    <property type="match status" value="1"/>
</dbReference>
<dbReference type="InterPro" id="IPR027084">
    <property type="entry name" value="Mps1_cat"/>
</dbReference>
<evidence type="ECO:0000256" key="5">
    <source>
        <dbReference type="ARBA" id="ARBA00022840"/>
    </source>
</evidence>
<evidence type="ECO:0000313" key="9">
    <source>
        <dbReference type="EMBL" id="AGB96057.1"/>
    </source>
</evidence>
<dbReference type="KEGG" id="dme:Dmel_CG7643"/>
<keyword evidence="3 6" id="KW-0547">Nucleotide-binding</keyword>
<dbReference type="GO" id="GO:0043060">
    <property type="term" value="P:meiotic metaphase I homologous chromosome alignment"/>
    <property type="evidence" value="ECO:0000315"/>
    <property type="project" value="FlyBase"/>
</dbReference>
<dbReference type="EC" id="2.7.11.1" evidence="9"/>
<dbReference type="EMBL" id="AE014297">
    <property type="protein sequence ID" value="AGB96057.1"/>
    <property type="molecule type" value="Genomic_DNA"/>
</dbReference>
<keyword evidence="4" id="KW-0418">Kinase</keyword>
<dbReference type="GO" id="GO:0032837">
    <property type="term" value="P:distributive segregation"/>
    <property type="evidence" value="ECO:0000315"/>
    <property type="project" value="FlyBase"/>
</dbReference>
<dbReference type="OrthoDB" id="20524at2759"/>
<reference evidence="9 11" key="8">
    <citation type="journal article" date="2007" name="Science">
        <title>Sequence finishing and mapping of Drosophila melanogaster heterochromatin.</title>
        <authorList>
            <person name="Hoskins R.A."/>
            <person name="Carlson J.W."/>
            <person name="Kennedy C."/>
            <person name="Acevedo D."/>
            <person name="Evans-Holm M."/>
            <person name="Frise E."/>
            <person name="Wan K.H."/>
            <person name="Park S."/>
            <person name="Mendez-Lago M."/>
            <person name="Rossi F."/>
            <person name="Villasante A."/>
            <person name="Dimitri P."/>
            <person name="Karpen G.H."/>
            <person name="Celniker S.E."/>
        </authorList>
    </citation>
    <scope>NUCLEOTIDE SEQUENCE [LARGE SCALE GENOMIC DNA]</scope>
    <source>
        <strain evidence="11">Berkeley</strain>
    </source>
</reference>
<evidence type="ECO:0000313" key="10">
    <source>
        <dbReference type="FlyBase" id="FBgn0000063"/>
    </source>
</evidence>
<evidence type="ECO:0000256" key="1">
    <source>
        <dbReference type="ARBA" id="ARBA00022527"/>
    </source>
</evidence>
<dbReference type="PANTHER" id="PTHR22974">
    <property type="entry name" value="MIXED LINEAGE PROTEIN KINASE"/>
    <property type="match status" value="1"/>
</dbReference>
<dbReference type="GO" id="GO:0007059">
    <property type="term" value="P:chromosome segregation"/>
    <property type="evidence" value="ECO:0000318"/>
    <property type="project" value="GO_Central"/>
</dbReference>
<dbReference type="GO" id="GO:0033046">
    <property type="term" value="P:negative regulation of sister chromatid segregation"/>
    <property type="evidence" value="ECO:0000315"/>
    <property type="project" value="FlyBase"/>
</dbReference>
<reference evidence="9 11" key="11">
    <citation type="journal article" date="2015" name="Genome Res.">
        <title>The Release 6 reference sequence of the Drosophila melanogaster genome.</title>
        <authorList>
            <person name="Hoskins R.A."/>
            <person name="Carlson J.W."/>
            <person name="Wan K.H."/>
            <person name="Park S."/>
            <person name="Mendez I."/>
            <person name="Galle S.E."/>
            <person name="Booth B.W."/>
            <person name="Pfeiffer B.D."/>
            <person name="George R.A."/>
            <person name="Svirskas R."/>
            <person name="Krzywinski M."/>
            <person name="Schein J."/>
            <person name="Accardo M.C."/>
            <person name="Damia E."/>
            <person name="Messina G."/>
            <person name="Mendez-Lago M."/>
            <person name="de Pablos B."/>
            <person name="Demakova O.V."/>
            <person name="Andreyeva E.N."/>
            <person name="Boldyreva L.V."/>
            <person name="Marra M."/>
            <person name="Carvalho A.B."/>
            <person name="Dimitri P."/>
            <person name="Villasante A."/>
            <person name="Zhimulev I.F."/>
            <person name="Rubin G.M."/>
            <person name="Karpen G.H."/>
            <person name="Celniker S.E."/>
        </authorList>
    </citation>
    <scope>NUCLEOTIDE SEQUENCE [LARGE SCALE GENOMIC DNA]</scope>
    <source>
        <strain evidence="11">Berkeley</strain>
    </source>
</reference>
<dbReference type="InterPro" id="IPR011009">
    <property type="entry name" value="Kinase-like_dom_sf"/>
</dbReference>
<feature type="compositionally biased region" description="Basic and acidic residues" evidence="7">
    <location>
        <begin position="267"/>
        <end position="276"/>
    </location>
</feature>
<feature type="region of interest" description="Disordered" evidence="7">
    <location>
        <begin position="147"/>
        <end position="201"/>
    </location>
</feature>
<dbReference type="GO" id="GO:0000940">
    <property type="term" value="C:outer kinetochore"/>
    <property type="evidence" value="ECO:0000314"/>
    <property type="project" value="FlyBase"/>
</dbReference>
<reference evidence="9 11" key="10">
    <citation type="journal article" date="2015" name="G3 (Bethesda)">
        <title>Gene Model Annotations for Drosophila melanogaster: The Rule-Benders.</title>
        <authorList>
            <consortium name="FlyBase Consortium"/>
            <person name="Crosby M.A."/>
            <person name="Gramates L.S."/>
            <person name="Dos Santos G."/>
            <person name="Matthews B.B."/>
            <person name="St Pierre S.E."/>
            <person name="Zhou P."/>
            <person name="Schroeder A.J."/>
            <person name="Falls K."/>
            <person name="Emmert D.B."/>
            <person name="Russo S.M."/>
            <person name="Gelbart W.M."/>
            <person name="null"/>
        </authorList>
    </citation>
    <scope>NUCLEOTIDE SEQUENCE [LARGE SCALE GENOMIC DNA]</scope>
    <source>
        <strain evidence="11">Berkeley</strain>
    </source>
</reference>
<evidence type="ECO:0000256" key="2">
    <source>
        <dbReference type="ARBA" id="ARBA00022679"/>
    </source>
</evidence>
<dbReference type="GO" id="GO:0016321">
    <property type="term" value="P:female meiosis chromosome segregation"/>
    <property type="evidence" value="ECO:0000315"/>
    <property type="project" value="FlyBase"/>
</dbReference>
<evidence type="ECO:0000256" key="7">
    <source>
        <dbReference type="SAM" id="MobiDB-lite"/>
    </source>
</evidence>
<dbReference type="GO" id="GO:0004674">
    <property type="term" value="F:protein serine/threonine kinase activity"/>
    <property type="evidence" value="ECO:0000318"/>
    <property type="project" value="GO_Central"/>
</dbReference>
<evidence type="ECO:0000259" key="8">
    <source>
        <dbReference type="PROSITE" id="PS50011"/>
    </source>
</evidence>
<evidence type="ECO:0000256" key="3">
    <source>
        <dbReference type="ARBA" id="ARBA00022741"/>
    </source>
</evidence>
<protein>
    <submittedName>
        <fullName evidence="9">Monopolar spindle 1, isoform B</fullName>
        <ecNumber evidence="9">2.7.11.1</ecNumber>
        <ecNumber evidence="9">2.7.12.1</ecNumber>
    </submittedName>
</protein>